<keyword evidence="2" id="KW-1185">Reference proteome</keyword>
<reference evidence="1" key="1">
    <citation type="submission" date="2022-12" db="EMBL/GenBank/DDBJ databases">
        <title>Draft genome assemblies for two species of Escallonia (Escalloniales).</title>
        <authorList>
            <person name="Chanderbali A."/>
            <person name="Dervinis C."/>
            <person name="Anghel I."/>
            <person name="Soltis D."/>
            <person name="Soltis P."/>
            <person name="Zapata F."/>
        </authorList>
    </citation>
    <scope>NUCLEOTIDE SEQUENCE</scope>
    <source>
        <strain evidence="1">UCBG92.1500</strain>
        <tissue evidence="1">Leaf</tissue>
    </source>
</reference>
<evidence type="ECO:0000313" key="1">
    <source>
        <dbReference type="EMBL" id="KAK2979577.1"/>
    </source>
</evidence>
<organism evidence="1 2">
    <name type="scientific">Escallonia rubra</name>
    <dbReference type="NCBI Taxonomy" id="112253"/>
    <lineage>
        <taxon>Eukaryota</taxon>
        <taxon>Viridiplantae</taxon>
        <taxon>Streptophyta</taxon>
        <taxon>Embryophyta</taxon>
        <taxon>Tracheophyta</taxon>
        <taxon>Spermatophyta</taxon>
        <taxon>Magnoliopsida</taxon>
        <taxon>eudicotyledons</taxon>
        <taxon>Gunneridae</taxon>
        <taxon>Pentapetalae</taxon>
        <taxon>asterids</taxon>
        <taxon>campanulids</taxon>
        <taxon>Escalloniales</taxon>
        <taxon>Escalloniaceae</taxon>
        <taxon>Escallonia</taxon>
    </lineage>
</organism>
<dbReference type="Proteomes" id="UP001187471">
    <property type="component" value="Unassembled WGS sequence"/>
</dbReference>
<comment type="caution">
    <text evidence="1">The sequence shown here is derived from an EMBL/GenBank/DDBJ whole genome shotgun (WGS) entry which is preliminary data.</text>
</comment>
<proteinExistence type="predicted"/>
<dbReference type="SUPFAM" id="SSF56235">
    <property type="entry name" value="N-terminal nucleophile aminohydrolases (Ntn hydrolases)"/>
    <property type="match status" value="1"/>
</dbReference>
<sequence>MIPVGTGFKGSACPSRPPHNLPLENQKEESICVWVGGDGGVSLQFDDFQKEDIQMVSQLREQGFHFYGGRDASQSVKKIIEIDPYMLGTMAEGAADCQFWHRNLGINARDGFLCRTIIAGWDEKGPGLYNEEGRLKAT</sequence>
<dbReference type="AlphaFoldDB" id="A0AA88ULE3"/>
<accession>A0AA88ULE3</accession>
<evidence type="ECO:0000313" key="2">
    <source>
        <dbReference type="Proteomes" id="UP001187471"/>
    </source>
</evidence>
<protein>
    <submittedName>
        <fullName evidence="1">Uncharacterized protein</fullName>
    </submittedName>
</protein>
<dbReference type="InterPro" id="IPR029055">
    <property type="entry name" value="Ntn_hydrolases_N"/>
</dbReference>
<name>A0AA88ULE3_9ASTE</name>
<gene>
    <name evidence="1" type="ORF">RJ640_020069</name>
</gene>
<dbReference type="EMBL" id="JAVXUO010001736">
    <property type="protein sequence ID" value="KAK2979577.1"/>
    <property type="molecule type" value="Genomic_DNA"/>
</dbReference>
<dbReference type="Gene3D" id="3.60.20.10">
    <property type="entry name" value="Glutamine Phosphoribosylpyrophosphate, subunit 1, domain 1"/>
    <property type="match status" value="1"/>
</dbReference>